<keyword evidence="9 16" id="KW-0560">Oxidoreductase</keyword>
<comment type="subcellular location">
    <subcellularLocation>
        <location evidence="2">Membrane</location>
        <topology evidence="2">Single-pass membrane protein</topology>
    </subcellularLocation>
</comment>
<comment type="pathway">
    <text evidence="14">Steroid biosynthesis.</text>
</comment>
<evidence type="ECO:0000256" key="14">
    <source>
        <dbReference type="ARBA" id="ARBA00060577"/>
    </source>
</evidence>
<evidence type="ECO:0000256" key="5">
    <source>
        <dbReference type="ARBA" id="ARBA00022617"/>
    </source>
</evidence>
<dbReference type="GO" id="GO:0010268">
    <property type="term" value="P:brassinosteroid homeostasis"/>
    <property type="evidence" value="ECO:0007669"/>
    <property type="project" value="TreeGrafter"/>
</dbReference>
<dbReference type="EMBL" id="FX983066">
    <property type="protein sequence ID" value="BAX34691.1"/>
    <property type="molecule type" value="mRNA"/>
</dbReference>
<keyword evidence="6" id="KW-0812">Transmembrane</keyword>
<dbReference type="FunFam" id="1.10.630.10:FF:000046">
    <property type="entry name" value="Cytochrome P450 90A1"/>
    <property type="match status" value="1"/>
</dbReference>
<dbReference type="GO" id="GO:0020037">
    <property type="term" value="F:heme binding"/>
    <property type="evidence" value="ECO:0007669"/>
    <property type="project" value="InterPro"/>
</dbReference>
<dbReference type="PRINTS" id="PR00385">
    <property type="entry name" value="P450"/>
</dbReference>
<evidence type="ECO:0000256" key="9">
    <source>
        <dbReference type="ARBA" id="ARBA00023002"/>
    </source>
</evidence>
<dbReference type="GO" id="GO:0016125">
    <property type="term" value="P:sterol metabolic process"/>
    <property type="evidence" value="ECO:0007669"/>
    <property type="project" value="TreeGrafter"/>
</dbReference>
<evidence type="ECO:0000256" key="6">
    <source>
        <dbReference type="ARBA" id="ARBA00022692"/>
    </source>
</evidence>
<comment type="cofactor">
    <cofactor evidence="1 15">
        <name>heme</name>
        <dbReference type="ChEBI" id="CHEBI:30413"/>
    </cofactor>
</comment>
<dbReference type="InterPro" id="IPR036396">
    <property type="entry name" value="Cyt_P450_sf"/>
</dbReference>
<evidence type="ECO:0000313" key="17">
    <source>
        <dbReference type="EMBL" id="BAX34691.1"/>
    </source>
</evidence>
<dbReference type="InterPro" id="IPR017972">
    <property type="entry name" value="Cyt_P450_CS"/>
</dbReference>
<dbReference type="Gene3D" id="1.10.630.10">
    <property type="entry name" value="Cytochrome P450"/>
    <property type="match status" value="1"/>
</dbReference>
<evidence type="ECO:0000256" key="12">
    <source>
        <dbReference type="ARBA" id="ARBA00023136"/>
    </source>
</evidence>
<evidence type="ECO:0000256" key="8">
    <source>
        <dbReference type="ARBA" id="ARBA00022989"/>
    </source>
</evidence>
<proteinExistence type="evidence at transcript level"/>
<keyword evidence="5 15" id="KW-0349">Heme</keyword>
<keyword evidence="10 15" id="KW-0408">Iron</keyword>
<evidence type="ECO:0000256" key="10">
    <source>
        <dbReference type="ARBA" id="ARBA00023004"/>
    </source>
</evidence>
<evidence type="ECO:0000256" key="15">
    <source>
        <dbReference type="PIRSR" id="PIRSR602401-1"/>
    </source>
</evidence>
<organism evidence="17">
    <name type="scientific">Scoparia dulcis</name>
    <name type="common">Sweet broom</name>
    <name type="synonym">Capraria dulcis</name>
    <dbReference type="NCBI Taxonomy" id="107240"/>
    <lineage>
        <taxon>Eukaryota</taxon>
        <taxon>Viridiplantae</taxon>
        <taxon>Streptophyta</taxon>
        <taxon>Embryophyta</taxon>
        <taxon>Tracheophyta</taxon>
        <taxon>Spermatophyta</taxon>
        <taxon>Magnoliopsida</taxon>
        <taxon>eudicotyledons</taxon>
        <taxon>Gunneridae</taxon>
        <taxon>Pentapetalae</taxon>
        <taxon>asterids</taxon>
        <taxon>lamiids</taxon>
        <taxon>Lamiales</taxon>
        <taxon>Plantaginaceae</taxon>
        <taxon>Gratioleae</taxon>
        <taxon>Scoparia</taxon>
    </lineage>
</organism>
<keyword evidence="11 16" id="KW-0503">Monooxygenase</keyword>
<dbReference type="GO" id="GO:0016705">
    <property type="term" value="F:oxidoreductase activity, acting on paired donors, with incorporation or reduction of molecular oxygen"/>
    <property type="evidence" value="ECO:0007669"/>
    <property type="project" value="InterPro"/>
</dbReference>
<dbReference type="GO" id="GO:0004497">
    <property type="term" value="F:monooxygenase activity"/>
    <property type="evidence" value="ECO:0007669"/>
    <property type="project" value="UniProtKB-KW"/>
</dbReference>
<evidence type="ECO:0000256" key="16">
    <source>
        <dbReference type="RuleBase" id="RU000461"/>
    </source>
</evidence>
<dbReference type="PANTHER" id="PTHR24286:SF44">
    <property type="entry name" value="3BETA,22ALPHA-DIHYDROXYSTEROID 3-DEHYDROGENASE"/>
    <property type="match status" value="1"/>
</dbReference>
<evidence type="ECO:0000256" key="13">
    <source>
        <dbReference type="ARBA" id="ARBA00037910"/>
    </source>
</evidence>
<keyword evidence="8" id="KW-1133">Transmembrane helix</keyword>
<dbReference type="CDD" id="cd11043">
    <property type="entry name" value="CYP90-like"/>
    <property type="match status" value="1"/>
</dbReference>
<comment type="pathway">
    <text evidence="3">Hormone biosynthesis.</text>
</comment>
<dbReference type="InterPro" id="IPR002401">
    <property type="entry name" value="Cyt_P450_E_grp-I"/>
</dbReference>
<name>A0A1W7HBS6_SCODU</name>
<dbReference type="GO" id="GO:0005506">
    <property type="term" value="F:iron ion binding"/>
    <property type="evidence" value="ECO:0007669"/>
    <property type="project" value="InterPro"/>
</dbReference>
<keyword evidence="12" id="KW-0472">Membrane</keyword>
<evidence type="ECO:0000256" key="11">
    <source>
        <dbReference type="ARBA" id="ARBA00023033"/>
    </source>
</evidence>
<keyword evidence="7 15" id="KW-0479">Metal-binding</keyword>
<dbReference type="PANTHER" id="PTHR24286">
    <property type="entry name" value="CYTOCHROME P450 26"/>
    <property type="match status" value="1"/>
</dbReference>
<dbReference type="Pfam" id="PF00067">
    <property type="entry name" value="p450"/>
    <property type="match status" value="1"/>
</dbReference>
<evidence type="ECO:0000256" key="1">
    <source>
        <dbReference type="ARBA" id="ARBA00001971"/>
    </source>
</evidence>
<dbReference type="AlphaFoldDB" id="A0A1W7HBS6"/>
<evidence type="ECO:0000256" key="2">
    <source>
        <dbReference type="ARBA" id="ARBA00004167"/>
    </source>
</evidence>
<evidence type="ECO:0000256" key="3">
    <source>
        <dbReference type="ARBA" id="ARBA00004972"/>
    </source>
</evidence>
<reference evidence="17" key="1">
    <citation type="journal article" date="2017" name="Sci. Rep.">
        <title>Elucidation of terpenoid metabolism in Scoparia dulcis by RNA-seq analysis.</title>
        <authorList>
            <person name="Yamamura Y."/>
            <person name="Kurosaki F."/>
            <person name="Lee J.B."/>
        </authorList>
    </citation>
    <scope>NUCLEOTIDE SEQUENCE</scope>
    <source>
        <tissue evidence="17">Mixture of leaf and root</tissue>
    </source>
</reference>
<dbReference type="GO" id="GO:0016132">
    <property type="term" value="P:brassinosteroid biosynthetic process"/>
    <property type="evidence" value="ECO:0007669"/>
    <property type="project" value="TreeGrafter"/>
</dbReference>
<accession>A0A1W7HBS6</accession>
<protein>
    <submittedName>
        <fullName evidence="17">Cytochrome P450</fullName>
    </submittedName>
</protein>
<comment type="similarity">
    <text evidence="4 16">Belongs to the cytochrome P450 family.</text>
</comment>
<dbReference type="GO" id="GO:0016020">
    <property type="term" value="C:membrane"/>
    <property type="evidence" value="ECO:0007669"/>
    <property type="project" value="UniProtKB-SubCell"/>
</dbReference>
<evidence type="ECO:0000256" key="4">
    <source>
        <dbReference type="ARBA" id="ARBA00010617"/>
    </source>
</evidence>
<dbReference type="PROSITE" id="PS00086">
    <property type="entry name" value="CYTOCHROME_P450"/>
    <property type="match status" value="1"/>
</dbReference>
<dbReference type="PRINTS" id="PR00463">
    <property type="entry name" value="EP450I"/>
</dbReference>
<feature type="binding site" description="axial binding residue" evidence="15">
    <location>
        <position position="427"/>
    </location>
    <ligand>
        <name>heme</name>
        <dbReference type="ChEBI" id="CHEBI:30413"/>
    </ligand>
    <ligandPart>
        <name>Fe</name>
        <dbReference type="ChEBI" id="CHEBI:18248"/>
    </ligandPart>
</feature>
<dbReference type="SUPFAM" id="SSF48264">
    <property type="entry name" value="Cytochrome P450"/>
    <property type="match status" value="1"/>
</dbReference>
<comment type="pathway">
    <text evidence="13">Plant hormone biosynthesis; brassinosteroid biosynthesis.</text>
</comment>
<dbReference type="InterPro" id="IPR001128">
    <property type="entry name" value="Cyt_P450"/>
</dbReference>
<evidence type="ECO:0000256" key="7">
    <source>
        <dbReference type="ARBA" id="ARBA00022723"/>
    </source>
</evidence>
<sequence>MMDSSLLTSLFTLSLSLSFFLFLFNLIRSTARSKGRLPPGNVGLPFLGETLQLISAYKTDNPEPFIDDRVSKYGTVFTTHVFGEPTVFSADPDTNRFILQNEGRLFESSYPGSISNLLGRHSLLLMRGSLHKRMHSLTMSFGNWAIIRDHLLEDIDRLVRLNMDAWTGRVLLMEEAKKITFQLTVKQLMSFDPCEWTENLMKEYMLVIEGFFTIPLPIFSTTYRRAIQARQKVAEALSLVVLERRRDVERGERKNDMLAALLDDEGGGGGFSDEEIVDFMLALLVAGYETTSTTMTLAVKFLTETPRALAQLKEEHDEIRARKAETEALQWEDYKSMPFTQCVINETLRIANIIGGVFRRAMTDVTIKDGYTIPKGWKVFASLRAVHMNQDHFKEARAFNPWRWQNNSGTSSTTNMFTPFGGGPRRCPGAELARVELSVFLHRLVTQFSWEPAESDKLVFFPTTRTQKRYPILVQRLK</sequence>